<evidence type="ECO:0000313" key="2">
    <source>
        <dbReference type="Proteomes" id="UP001055811"/>
    </source>
</evidence>
<sequence>MVIETTTNNGSSGGNGGDGSRSKFELESLARVDMKKMSQSELYSLSRCSSSAFDIQSTENVVIPNTESDRSSTISITTTTTTPPSKIFAFSHRRGHRRRISASLNDDVDPQLTENRFILNFLENLVAEGEVNDLNPRRDLVAVADNQVGVRKRKRKRKSKVKEGNSEEFEGLGVINVNGEEIDLKFLARVADGAFEAELNRMTEGMMREDEFLGFLKGLEGRWGSSRKRRRYVDAADFVKALPTNWKILLSLRPRARQPSLYCRRFVSPSDIHFKSCKEVAFYLKSQFVTNDANPLKEGSTTQKLDSDTLTGQRSIIENSLEQKPVVAKKEVGPLQDTGTQHMEKTCMNGQESSSFLEPSNELKNKFKPKRNLKV</sequence>
<reference evidence="2" key="1">
    <citation type="journal article" date="2022" name="Mol. Ecol. Resour.">
        <title>The genomes of chicory, endive, great burdock and yacon provide insights into Asteraceae palaeo-polyploidization history and plant inulin production.</title>
        <authorList>
            <person name="Fan W."/>
            <person name="Wang S."/>
            <person name="Wang H."/>
            <person name="Wang A."/>
            <person name="Jiang F."/>
            <person name="Liu H."/>
            <person name="Zhao H."/>
            <person name="Xu D."/>
            <person name="Zhang Y."/>
        </authorList>
    </citation>
    <scope>NUCLEOTIDE SEQUENCE [LARGE SCALE GENOMIC DNA]</scope>
    <source>
        <strain evidence="2">cv. Punajuju</strain>
    </source>
</reference>
<proteinExistence type="predicted"/>
<evidence type="ECO:0000313" key="1">
    <source>
        <dbReference type="EMBL" id="KAI3789042.1"/>
    </source>
</evidence>
<name>A0ACB9H247_CICIN</name>
<dbReference type="EMBL" id="CM042009">
    <property type="protein sequence ID" value="KAI3789042.1"/>
    <property type="molecule type" value="Genomic_DNA"/>
</dbReference>
<organism evidence="1 2">
    <name type="scientific">Cichorium intybus</name>
    <name type="common">Chicory</name>
    <dbReference type="NCBI Taxonomy" id="13427"/>
    <lineage>
        <taxon>Eukaryota</taxon>
        <taxon>Viridiplantae</taxon>
        <taxon>Streptophyta</taxon>
        <taxon>Embryophyta</taxon>
        <taxon>Tracheophyta</taxon>
        <taxon>Spermatophyta</taxon>
        <taxon>Magnoliopsida</taxon>
        <taxon>eudicotyledons</taxon>
        <taxon>Gunneridae</taxon>
        <taxon>Pentapetalae</taxon>
        <taxon>asterids</taxon>
        <taxon>campanulids</taxon>
        <taxon>Asterales</taxon>
        <taxon>Asteraceae</taxon>
        <taxon>Cichorioideae</taxon>
        <taxon>Cichorieae</taxon>
        <taxon>Cichoriinae</taxon>
        <taxon>Cichorium</taxon>
    </lineage>
</organism>
<dbReference type="Proteomes" id="UP001055811">
    <property type="component" value="Linkage Group LG01"/>
</dbReference>
<reference evidence="1 2" key="2">
    <citation type="journal article" date="2022" name="Mol. Ecol. Resour.">
        <title>The genomes of chicory, endive, great burdock and yacon provide insights into Asteraceae paleo-polyploidization history and plant inulin production.</title>
        <authorList>
            <person name="Fan W."/>
            <person name="Wang S."/>
            <person name="Wang H."/>
            <person name="Wang A."/>
            <person name="Jiang F."/>
            <person name="Liu H."/>
            <person name="Zhao H."/>
            <person name="Xu D."/>
            <person name="Zhang Y."/>
        </authorList>
    </citation>
    <scope>NUCLEOTIDE SEQUENCE [LARGE SCALE GENOMIC DNA]</scope>
    <source>
        <strain evidence="2">cv. Punajuju</strain>
        <tissue evidence="1">Leaves</tissue>
    </source>
</reference>
<keyword evidence="2" id="KW-1185">Reference proteome</keyword>
<comment type="caution">
    <text evidence="1">The sequence shown here is derived from an EMBL/GenBank/DDBJ whole genome shotgun (WGS) entry which is preliminary data.</text>
</comment>
<protein>
    <submittedName>
        <fullName evidence="1">Uncharacterized protein</fullName>
    </submittedName>
</protein>
<gene>
    <name evidence="1" type="ORF">L2E82_01829</name>
</gene>
<accession>A0ACB9H247</accession>